<evidence type="ECO:0000256" key="2">
    <source>
        <dbReference type="ARBA" id="ARBA00012438"/>
    </source>
</evidence>
<feature type="transmembrane region" description="Helical" evidence="10">
    <location>
        <begin position="583"/>
        <end position="602"/>
    </location>
</feature>
<dbReference type="PANTHER" id="PTHR41523">
    <property type="entry name" value="TWO-COMPONENT SYSTEM SENSOR PROTEIN"/>
    <property type="match status" value="1"/>
</dbReference>
<keyword evidence="13" id="KW-1185">Reference proteome</keyword>
<evidence type="ECO:0000256" key="8">
    <source>
        <dbReference type="PROSITE-ProRule" id="PRU00339"/>
    </source>
</evidence>
<dbReference type="EC" id="2.7.13.3" evidence="2"/>
<feature type="coiled-coil region" evidence="9">
    <location>
        <begin position="609"/>
        <end position="646"/>
    </location>
</feature>
<dbReference type="InterPro" id="IPR003594">
    <property type="entry name" value="HATPase_dom"/>
</dbReference>
<evidence type="ECO:0000259" key="11">
    <source>
        <dbReference type="PROSITE" id="PS50109"/>
    </source>
</evidence>
<keyword evidence="7" id="KW-0067">ATP-binding</keyword>
<dbReference type="SMART" id="SM00028">
    <property type="entry name" value="TPR"/>
    <property type="match status" value="4"/>
</dbReference>
<name>A0A4R6IQ93_9SPHI</name>
<dbReference type="InterPro" id="IPR036890">
    <property type="entry name" value="HATPase_C_sf"/>
</dbReference>
<evidence type="ECO:0000256" key="1">
    <source>
        <dbReference type="ARBA" id="ARBA00000085"/>
    </source>
</evidence>
<keyword evidence="10" id="KW-0472">Membrane</keyword>
<feature type="domain" description="Histidine kinase" evidence="11">
    <location>
        <begin position="749"/>
        <end position="837"/>
    </location>
</feature>
<keyword evidence="4" id="KW-0808">Transferase</keyword>
<dbReference type="RefSeq" id="WP_133552539.1">
    <property type="nucleotide sequence ID" value="NZ_SNWM01000001.1"/>
</dbReference>
<dbReference type="AlphaFoldDB" id="A0A4R6IQ93"/>
<dbReference type="Pfam" id="PF13181">
    <property type="entry name" value="TPR_8"/>
    <property type="match status" value="1"/>
</dbReference>
<keyword evidence="10" id="KW-0812">Transmembrane</keyword>
<keyword evidence="5" id="KW-0547">Nucleotide-binding</keyword>
<dbReference type="PROSITE" id="PS50109">
    <property type="entry name" value="HIS_KIN"/>
    <property type="match status" value="1"/>
</dbReference>
<reference evidence="12 13" key="1">
    <citation type="submission" date="2019-03" db="EMBL/GenBank/DDBJ databases">
        <title>Genomic Encyclopedia of Archaeal and Bacterial Type Strains, Phase II (KMG-II): from individual species to whole genera.</title>
        <authorList>
            <person name="Goeker M."/>
        </authorList>
    </citation>
    <scope>NUCLEOTIDE SEQUENCE [LARGE SCALE GENOMIC DNA]</scope>
    <source>
        <strain evidence="12 13">DSM 19034</strain>
    </source>
</reference>
<dbReference type="InterPro" id="IPR005467">
    <property type="entry name" value="His_kinase_dom"/>
</dbReference>
<dbReference type="InterPro" id="IPR011990">
    <property type="entry name" value="TPR-like_helical_dom_sf"/>
</dbReference>
<accession>A0A4R6IQ93</accession>
<keyword evidence="10" id="KW-1133">Transmembrane helix</keyword>
<evidence type="ECO:0000256" key="4">
    <source>
        <dbReference type="ARBA" id="ARBA00022679"/>
    </source>
</evidence>
<organism evidence="12 13">
    <name type="scientific">Pedobacter duraquae</name>
    <dbReference type="NCBI Taxonomy" id="425511"/>
    <lineage>
        <taxon>Bacteria</taxon>
        <taxon>Pseudomonadati</taxon>
        <taxon>Bacteroidota</taxon>
        <taxon>Sphingobacteriia</taxon>
        <taxon>Sphingobacteriales</taxon>
        <taxon>Sphingobacteriaceae</taxon>
        <taxon>Pedobacter</taxon>
    </lineage>
</organism>
<dbReference type="SMART" id="SM00387">
    <property type="entry name" value="HATPase_c"/>
    <property type="match status" value="1"/>
</dbReference>
<evidence type="ECO:0000256" key="5">
    <source>
        <dbReference type="ARBA" id="ARBA00022741"/>
    </source>
</evidence>
<evidence type="ECO:0000256" key="7">
    <source>
        <dbReference type="ARBA" id="ARBA00022840"/>
    </source>
</evidence>
<dbReference type="PROSITE" id="PS50005">
    <property type="entry name" value="TPR"/>
    <property type="match status" value="2"/>
</dbReference>
<dbReference type="EMBL" id="SNWM01000001">
    <property type="protein sequence ID" value="TDO24500.1"/>
    <property type="molecule type" value="Genomic_DNA"/>
</dbReference>
<dbReference type="Pfam" id="PF13424">
    <property type="entry name" value="TPR_12"/>
    <property type="match status" value="1"/>
</dbReference>
<dbReference type="Gene3D" id="3.30.450.20">
    <property type="entry name" value="PAS domain"/>
    <property type="match status" value="1"/>
</dbReference>
<feature type="repeat" description="TPR" evidence="8">
    <location>
        <begin position="416"/>
        <end position="449"/>
    </location>
</feature>
<dbReference type="OrthoDB" id="1523170at2"/>
<dbReference type="GO" id="GO:0005524">
    <property type="term" value="F:ATP binding"/>
    <property type="evidence" value="ECO:0007669"/>
    <property type="project" value="UniProtKB-KW"/>
</dbReference>
<evidence type="ECO:0000256" key="3">
    <source>
        <dbReference type="ARBA" id="ARBA00022553"/>
    </source>
</evidence>
<protein>
    <recommendedName>
        <fullName evidence="2">histidine kinase</fullName>
        <ecNumber evidence="2">2.7.13.3</ecNumber>
    </recommendedName>
</protein>
<dbReference type="GO" id="GO:0004673">
    <property type="term" value="F:protein histidine kinase activity"/>
    <property type="evidence" value="ECO:0007669"/>
    <property type="project" value="UniProtKB-EC"/>
</dbReference>
<dbReference type="SUPFAM" id="SSF55874">
    <property type="entry name" value="ATPase domain of HSP90 chaperone/DNA topoisomerase II/histidine kinase"/>
    <property type="match status" value="1"/>
</dbReference>
<keyword evidence="8" id="KW-0802">TPR repeat</keyword>
<comment type="catalytic activity">
    <reaction evidence="1">
        <text>ATP + protein L-histidine = ADP + protein N-phospho-L-histidine.</text>
        <dbReference type="EC" id="2.7.13.3"/>
    </reaction>
</comment>
<dbReference type="Pfam" id="PF07568">
    <property type="entry name" value="HisKA_2"/>
    <property type="match status" value="1"/>
</dbReference>
<dbReference type="Pfam" id="PF02518">
    <property type="entry name" value="HATPase_c"/>
    <property type="match status" value="1"/>
</dbReference>
<evidence type="ECO:0000256" key="10">
    <source>
        <dbReference type="SAM" id="Phobius"/>
    </source>
</evidence>
<keyword evidence="9" id="KW-0175">Coiled coil</keyword>
<dbReference type="Gene3D" id="1.25.40.10">
    <property type="entry name" value="Tetratricopeptide repeat domain"/>
    <property type="match status" value="3"/>
</dbReference>
<dbReference type="PANTHER" id="PTHR41523:SF8">
    <property type="entry name" value="ETHYLENE RESPONSE SENSOR PROTEIN"/>
    <property type="match status" value="1"/>
</dbReference>
<feature type="repeat" description="TPR" evidence="8">
    <location>
        <begin position="338"/>
        <end position="371"/>
    </location>
</feature>
<evidence type="ECO:0000256" key="6">
    <source>
        <dbReference type="ARBA" id="ARBA00022777"/>
    </source>
</evidence>
<evidence type="ECO:0000313" key="12">
    <source>
        <dbReference type="EMBL" id="TDO24500.1"/>
    </source>
</evidence>
<sequence>MYKIQLSVLLLLISMVSYGQGNNRNTLSVPKPAEFKPGLLRDSLSRSQQDTGRVWLLNKLAASYWWRQSAGSKDLDSALYYAREGTALSRRLSYKLGEQESVFITVKTLLDLNKVKAAEELTNIARGEQQARLSLVLAEHFHNRPNDKKSNLERSYAYLSKALQVSYAIKSSRWEIESKIALGKFYFSSDNVDKGISYFMEVIKSCQKNGDLSAEAHWWSDLAAYLPAGSRKNAVLQLKYLKNAFRIYRSINNIGQMASCALEISFTFHYELFEIDSARYYAQSAIQLRKESGNRKLYKYYCNLSNVYYDQGNFHQALSYAILAVNNLEEFPDFRWKSEIYIGLGDIYYSLGDYANSLKYYKDIINVLANVDAADGYYIARRIIDNMVALNRMKDAKNFLSSFEKTNSTTDPRLLQHLFAAKGEYYASVGNMNAAELYYKKMIGMDPAAIAYADFNRRNTIAGAKAHYLMARFYIDKKDYRSAASLLNKFETLPNTTSLILKDVALLRFKIDSASGNYHSAIRNYQIYTAYKDSMYNIANTGRIADMQIKYETNQKVKDIKLLQQESLIQKRKISQSTQSRRFAYAAIVMFVIIIGIGYNRYRLKQNSYKMLEEKQHKINEQNESLNSLNLEQEKLIKEKEWLIKEIHHRVKNNMQMMQSLLKSQGYYNGNEDASLAIKTSQHRLQAMSLVHQKLYLDESTDQIEMSGYAHELIEYLKNSFDVKGQINYNLRADNFMLDIARAVPVGLIINELVTNAIKYAFPDNKTGTIEVILTKVEQLITLTISDNGIGMQSEALDDLKDSFGITLIKGLVAQLDGEIMFNSSIGTSATVTFSKT</sequence>
<evidence type="ECO:0000256" key="9">
    <source>
        <dbReference type="SAM" id="Coils"/>
    </source>
</evidence>
<dbReference type="Proteomes" id="UP000295499">
    <property type="component" value="Unassembled WGS sequence"/>
</dbReference>
<dbReference type="InterPro" id="IPR019734">
    <property type="entry name" value="TPR_rpt"/>
</dbReference>
<keyword evidence="3" id="KW-0597">Phosphoprotein</keyword>
<proteinExistence type="predicted"/>
<dbReference type="InterPro" id="IPR011495">
    <property type="entry name" value="Sig_transdc_His_kin_sub2_dim/P"/>
</dbReference>
<keyword evidence="6 12" id="KW-0418">Kinase</keyword>
<dbReference type="Gene3D" id="3.30.565.10">
    <property type="entry name" value="Histidine kinase-like ATPase, C-terminal domain"/>
    <property type="match status" value="1"/>
</dbReference>
<evidence type="ECO:0000313" key="13">
    <source>
        <dbReference type="Proteomes" id="UP000295499"/>
    </source>
</evidence>
<gene>
    <name evidence="12" type="ORF">CLV32_0789</name>
</gene>
<dbReference type="SUPFAM" id="SSF48452">
    <property type="entry name" value="TPR-like"/>
    <property type="match status" value="2"/>
</dbReference>
<comment type="caution">
    <text evidence="12">The sequence shown here is derived from an EMBL/GenBank/DDBJ whole genome shotgun (WGS) entry which is preliminary data.</text>
</comment>